<dbReference type="GO" id="GO:0008986">
    <property type="term" value="F:pyruvate, water dikinase activity"/>
    <property type="evidence" value="ECO:0007669"/>
    <property type="project" value="InterPro"/>
</dbReference>
<dbReference type="SUPFAM" id="SSF52009">
    <property type="entry name" value="Phosphohistidine domain"/>
    <property type="match status" value="1"/>
</dbReference>
<sequence length="363" mass="42034">MKTEEIIKTIQKYKLQPATERKMPLFTLSCIGHAYTELLKQGLGFSYNAIGALGMGDFFHTLLNEKDVAEKTEKYIEKNFNFIISFSLFRKTKKNFLNCREAIDRAVQNKKLSSQKVLQIIAKEYPQYMAVIGIYNCFWRYIGNNEQRGKLTKKWVQKISQERDLVARYYPKVEELLKFYINSLGKEKNIDGDLLRYMTVPEFNLYLRQEAITKKTLKNLRARRSGYLYLFFDNQELIFTDKMIIKKIKEKFFTTSYTANIVKGYSVFPGKAQGIVYNLKEKKHLPRPDKFIIIAPSTHPDDLPLIRQAAAIVTDEGGLLCHAAIIARELHKPCVIGTKIATKIFRNGERVEVDANQGVVKKL</sequence>
<dbReference type="InterPro" id="IPR036637">
    <property type="entry name" value="Phosphohistidine_dom_sf"/>
</dbReference>
<dbReference type="EMBL" id="PFAT01000001">
    <property type="protein sequence ID" value="PIR92751.1"/>
    <property type="molecule type" value="Genomic_DNA"/>
</dbReference>
<dbReference type="PANTHER" id="PTHR43030">
    <property type="entry name" value="PHOSPHOENOLPYRUVATE SYNTHASE"/>
    <property type="match status" value="1"/>
</dbReference>
<reference evidence="6" key="1">
    <citation type="submission" date="2017-09" db="EMBL/GenBank/DDBJ databases">
        <title>Depth-based differentiation of microbial function through sediment-hosted aquifers and enrichment of novel symbionts in the deep terrestrial subsurface.</title>
        <authorList>
            <person name="Probst A.J."/>
            <person name="Ladd B."/>
            <person name="Jarett J.K."/>
            <person name="Geller-Mcgrath D.E."/>
            <person name="Sieber C.M.K."/>
            <person name="Emerson J.B."/>
            <person name="Anantharaman K."/>
            <person name="Thomas B.C."/>
            <person name="Malmstrom R."/>
            <person name="Stieglmeier M."/>
            <person name="Klingl A."/>
            <person name="Woyke T."/>
            <person name="Ryan C.M."/>
            <person name="Banfield J.F."/>
        </authorList>
    </citation>
    <scope>NUCLEOTIDE SEQUENCE [LARGE SCALE GENOMIC DNA]</scope>
</reference>
<dbReference type="Gene3D" id="3.50.30.10">
    <property type="entry name" value="Phosphohistidine domain"/>
    <property type="match status" value="1"/>
</dbReference>
<protein>
    <recommendedName>
        <fullName evidence="4">PEP-utilising enzyme mobile domain-containing protein</fullName>
    </recommendedName>
</protein>
<dbReference type="PANTHER" id="PTHR43030:SF1">
    <property type="entry name" value="PHOSPHOENOLPYRUVATE SYNTHASE"/>
    <property type="match status" value="1"/>
</dbReference>
<comment type="similarity">
    <text evidence="1">Belongs to the PEP-utilizing enzyme family.</text>
</comment>
<name>A0A2H0V0Y1_9BACT</name>
<dbReference type="GO" id="GO:0005524">
    <property type="term" value="F:ATP binding"/>
    <property type="evidence" value="ECO:0007669"/>
    <property type="project" value="UniProtKB-KW"/>
</dbReference>
<proteinExistence type="inferred from homology"/>
<keyword evidence="2" id="KW-0547">Nucleotide-binding</keyword>
<dbReference type="Proteomes" id="UP000228510">
    <property type="component" value="Unassembled WGS sequence"/>
</dbReference>
<feature type="domain" description="PEP-utilising enzyme mobile" evidence="4">
    <location>
        <begin position="289"/>
        <end position="358"/>
    </location>
</feature>
<accession>A0A2H0V0Y1</accession>
<evidence type="ECO:0000256" key="3">
    <source>
        <dbReference type="ARBA" id="ARBA00022840"/>
    </source>
</evidence>
<evidence type="ECO:0000256" key="1">
    <source>
        <dbReference type="ARBA" id="ARBA00007837"/>
    </source>
</evidence>
<evidence type="ECO:0000259" key="4">
    <source>
        <dbReference type="Pfam" id="PF00391"/>
    </source>
</evidence>
<comment type="caution">
    <text evidence="5">The sequence shown here is derived from an EMBL/GenBank/DDBJ whole genome shotgun (WGS) entry which is preliminary data.</text>
</comment>
<dbReference type="InterPro" id="IPR008279">
    <property type="entry name" value="PEP-util_enz_mobile_dom"/>
</dbReference>
<evidence type="ECO:0000313" key="6">
    <source>
        <dbReference type="Proteomes" id="UP000228510"/>
    </source>
</evidence>
<keyword evidence="3" id="KW-0067">ATP-binding</keyword>
<evidence type="ECO:0000313" key="5">
    <source>
        <dbReference type="EMBL" id="PIR92751.1"/>
    </source>
</evidence>
<dbReference type="AlphaFoldDB" id="A0A2H0V0Y1"/>
<organism evidence="5 6">
    <name type="scientific">Candidatus Falkowbacteria bacterium CG10_big_fil_rev_8_21_14_0_10_44_15</name>
    <dbReference type="NCBI Taxonomy" id="1974569"/>
    <lineage>
        <taxon>Bacteria</taxon>
        <taxon>Candidatus Falkowiibacteriota</taxon>
    </lineage>
</organism>
<gene>
    <name evidence="5" type="ORF">COU01_00040</name>
</gene>
<evidence type="ECO:0000256" key="2">
    <source>
        <dbReference type="ARBA" id="ARBA00022741"/>
    </source>
</evidence>
<dbReference type="Pfam" id="PF00391">
    <property type="entry name" value="PEP-utilizers"/>
    <property type="match status" value="1"/>
</dbReference>
<dbReference type="InterPro" id="IPR006319">
    <property type="entry name" value="PEP_synth"/>
</dbReference>